<keyword evidence="2" id="KW-1185">Reference proteome</keyword>
<dbReference type="Gene3D" id="3.40.50.11310">
    <property type="entry name" value="Bacterial phosphonate metabolism protein PhnH"/>
    <property type="match status" value="1"/>
</dbReference>
<name>A0A6C0G380_9BACL</name>
<keyword evidence="1" id="KW-0456">Lyase</keyword>
<dbReference type="Pfam" id="PF05845">
    <property type="entry name" value="PhnH"/>
    <property type="match status" value="1"/>
</dbReference>
<proteinExistence type="predicted"/>
<accession>A0A6C0G380</accession>
<dbReference type="NCBIfam" id="TIGR03292">
    <property type="entry name" value="PhnH_redo"/>
    <property type="match status" value="1"/>
</dbReference>
<dbReference type="EMBL" id="CP048209">
    <property type="protein sequence ID" value="QHT62932.1"/>
    <property type="molecule type" value="Genomic_DNA"/>
</dbReference>
<gene>
    <name evidence="1" type="primary">phnH</name>
    <name evidence="1" type="ORF">GXP70_25210</name>
</gene>
<organism evidence="1 2">
    <name type="scientific">Paenibacillus lycopersici</name>
    <dbReference type="NCBI Taxonomy" id="2704462"/>
    <lineage>
        <taxon>Bacteria</taxon>
        <taxon>Bacillati</taxon>
        <taxon>Bacillota</taxon>
        <taxon>Bacilli</taxon>
        <taxon>Bacillales</taxon>
        <taxon>Paenibacillaceae</taxon>
        <taxon>Paenibacillus</taxon>
    </lineage>
</organism>
<reference evidence="1 2" key="1">
    <citation type="submission" date="2020-01" db="EMBL/GenBank/DDBJ databases">
        <title>Paenibacillus sp. nov., isolated from tomato rhizosphere.</title>
        <authorList>
            <person name="Weon H.-Y."/>
            <person name="Lee S.A."/>
        </authorList>
    </citation>
    <scope>NUCLEOTIDE SEQUENCE [LARGE SCALE GENOMIC DNA]</scope>
    <source>
        <strain evidence="1 2">12200R-189</strain>
    </source>
</reference>
<dbReference type="InterPro" id="IPR008772">
    <property type="entry name" value="Phosphonate_metab_PhnH"/>
</dbReference>
<dbReference type="AlphaFoldDB" id="A0A6C0G380"/>
<protein>
    <submittedName>
        <fullName evidence="1">Phosphonate C-P lyase system protein PhnH</fullName>
    </submittedName>
</protein>
<dbReference type="InterPro" id="IPR038058">
    <property type="entry name" value="PhnH-like_sp"/>
</dbReference>
<dbReference type="GO" id="GO:0019634">
    <property type="term" value="P:organic phosphonate metabolic process"/>
    <property type="evidence" value="ECO:0007669"/>
    <property type="project" value="InterPro"/>
</dbReference>
<evidence type="ECO:0000313" key="1">
    <source>
        <dbReference type="EMBL" id="QHT62932.1"/>
    </source>
</evidence>
<dbReference type="RefSeq" id="WP_162359362.1">
    <property type="nucleotide sequence ID" value="NZ_CP048209.1"/>
</dbReference>
<dbReference type="SUPFAM" id="SSF159709">
    <property type="entry name" value="PhnH-like"/>
    <property type="match status" value="1"/>
</dbReference>
<dbReference type="GO" id="GO:0016829">
    <property type="term" value="F:lyase activity"/>
    <property type="evidence" value="ECO:0007669"/>
    <property type="project" value="UniProtKB-KW"/>
</dbReference>
<dbReference type="PIRSF" id="PIRSF020680">
    <property type="entry name" value="PhnH"/>
    <property type="match status" value="1"/>
</dbReference>
<dbReference type="KEGG" id="plyc:GXP70_25210"/>
<evidence type="ECO:0000313" key="2">
    <source>
        <dbReference type="Proteomes" id="UP000476064"/>
    </source>
</evidence>
<dbReference type="Proteomes" id="UP000476064">
    <property type="component" value="Chromosome"/>
</dbReference>
<sequence length="206" mass="21690">MSAIDNPFSIVHDTQTIYRLLLNLMSRPGEVGQAVSSASKIGVLPGAGDMALALAFTLLDSEVGYCVDIDSLPELAANIRLRTLSRPVSAESADYIFADGACAPGEWASRLRKGTLSEPETGATVILQIDSLEPGLAVAQADALTLTLAGPGIRDAAHLQVGGLDRRWLTARDGWNEEYPTGVDMILFTAGGQLAALPRTTQVKGV</sequence>